<dbReference type="Proteomes" id="UP000264820">
    <property type="component" value="Unplaced"/>
</dbReference>
<dbReference type="Gene3D" id="2.30.30.40">
    <property type="entry name" value="SH3 Domains"/>
    <property type="match status" value="1"/>
</dbReference>
<dbReference type="InterPro" id="IPR037811">
    <property type="entry name" value="C2_Dock-B"/>
</dbReference>
<sequence>MWTLTEDEKLGVAIFNFRSCVPHTLTLELGESVRILEKCQGNFHYIHVKKCAVTNKGSREAAVPVEDAVVTEVTSTLREWASLWKQLYVRHKVDLFFRVAHVMSELMELRRQLTTMAQLTEQHERDIKRHMTARLDWGNEHLGLDLVPRKEFEMVDEDRVSVSDLYKMHNSQVCQLCRPGGGHQWRAPVAHHLLLNLKSFTSNNIGEDSDIFFWLYDLREGKSISEKFLVRLNKNGGPKKSEKVDKLRTLFTDLSNKDMKRDLYIVSQVIRTGRMSLNDHKKGPPHVRYRRPYGCAVLAMSDVLQTISELKDEKDFVLKVYMCNNESEWYQIHENIIRKSSTKYSAPGNNYGLIISLRLLRGDVEELQRENKWMSSGSVTLTRKLGFPDVIMPGDMRNDLYLTLERGDFERGGKSVQKNIEVGVSLLSADGEVVQDCISVGCGEPNVTEHRSLVLYHSNSPRWSEAIKLPVPVDRFRGCHLRFEFRHCSTKDKGDKKLFGFSFTPLMRDDGTTLSDQSHELFVYKCDENSTLCNPGLYLSLPCCKDHLSPGLPSMAFQRSTRETFWISTQLSSTKLTQNVDLLALLKWKAHPDRVGDILGRLRHVSGEEIVKFLQDILDTLFSILDDNTDKYGPLVFQSLVFVINLLRDSKYFHFRAVMDTYIHKHFAGALAYKELIRCLRWSMERSAEAVRQDHIQDVMRALEYLFKFIIQSRSLYSRATCGMEEEQFRNSIQELFQSIRFVLSLDRPTCETLIFTQVAVLSSLPAIFDELLQMFSVQEVAEFVRGTLASLPSMLHIPGHSVDAVKLQSIARTVDSRLFSFPESRRILLPVLLHHIHLHLRHQKELLMCSGILTSLFSIIKTSSLDASVHEEVEMMVESLLDVLLQTLLSIMSNSQSQEAVRGHRCPQCTAETSGEFVSCLLSLLRHMTDIHFQHLMENFQSKDVLKEFMMKIWCVFRNLMKLSIFPRDWNVMRLLTSHIILSTAQRLAPFQLKNFVGADFDFKVWSSYFSLAVLYINQPSLQLENMSPSKRKKIFDKYGDMRVTMTYELFSMWQNLGENKRHFIPGMIGPFLGVTLVPQAEVRNIMIPIFHDMMDWEQRKNGNFKQVEAELIDKLDSLVSEGKGDDNYRELFSLLLLEKIEQETWRETGISFVTSVTRLMERLLDYRDCMRGDETENKKMGCTVNLLVRFGGGANGDWPNGGRRIQAAFTLLLYWELLQWDERPTKELLHYPAQSEWQRKEALGRKLVHYFGKGKCWEFGVPLCRELAFQYESLYDYQSLSWVKKLEAAYFDYIMEQQRLEPKFFRVGFYGRKFPFFLRPFFFQCMKTCFGFQSNCYRPNLPLFLLPETVSSPADQSSL</sequence>
<evidence type="ECO:0000313" key="7">
    <source>
        <dbReference type="Ensembl" id="ENSHCOP00000024550.1"/>
    </source>
</evidence>
<dbReference type="InterPro" id="IPR032376">
    <property type="entry name" value="DOCK_N"/>
</dbReference>
<evidence type="ECO:0000256" key="4">
    <source>
        <dbReference type="PROSITE-ProRule" id="PRU00983"/>
    </source>
</evidence>
<comment type="similarity">
    <text evidence="4">Belongs to the DOCK family.</text>
</comment>
<dbReference type="GO" id="GO:0005737">
    <property type="term" value="C:cytoplasm"/>
    <property type="evidence" value="ECO:0007669"/>
    <property type="project" value="UniProtKB-SubCell"/>
</dbReference>
<dbReference type="Gene3D" id="2.60.40.150">
    <property type="entry name" value="C2 domain"/>
    <property type="match status" value="1"/>
</dbReference>
<evidence type="ECO:0000256" key="1">
    <source>
        <dbReference type="ARBA" id="ARBA00004496"/>
    </source>
</evidence>
<dbReference type="PROSITE" id="PS51651">
    <property type="entry name" value="DOCKER"/>
    <property type="match status" value="1"/>
</dbReference>
<dbReference type="SUPFAM" id="SSF48371">
    <property type="entry name" value="ARM repeat"/>
    <property type="match status" value="1"/>
</dbReference>
<dbReference type="GO" id="GO:0007264">
    <property type="term" value="P:small GTPase-mediated signal transduction"/>
    <property type="evidence" value="ECO:0007669"/>
    <property type="project" value="InterPro"/>
</dbReference>
<dbReference type="InterPro" id="IPR016024">
    <property type="entry name" value="ARM-type_fold"/>
</dbReference>
<dbReference type="GeneTree" id="ENSGT00940000155514"/>
<dbReference type="Pfam" id="PF23554">
    <property type="entry name" value="TPR_DOCK"/>
    <property type="match status" value="1"/>
</dbReference>
<reference evidence="7" key="2">
    <citation type="submission" date="2025-09" db="UniProtKB">
        <authorList>
            <consortium name="Ensembl"/>
        </authorList>
    </citation>
    <scope>IDENTIFICATION</scope>
</reference>
<dbReference type="InterPro" id="IPR026791">
    <property type="entry name" value="DOCK"/>
</dbReference>
<evidence type="ECO:0000256" key="2">
    <source>
        <dbReference type="ARBA" id="ARBA00022490"/>
    </source>
</evidence>
<evidence type="ECO:0000313" key="8">
    <source>
        <dbReference type="Proteomes" id="UP000264820"/>
    </source>
</evidence>
<evidence type="ECO:0000259" key="6">
    <source>
        <dbReference type="PROSITE" id="PS51651"/>
    </source>
</evidence>
<keyword evidence="3" id="KW-0597">Phosphoprotein</keyword>
<keyword evidence="8" id="KW-1185">Reference proteome</keyword>
<organism evidence="7 8">
    <name type="scientific">Hippocampus comes</name>
    <name type="common">Tiger tail seahorse</name>
    <dbReference type="NCBI Taxonomy" id="109280"/>
    <lineage>
        <taxon>Eukaryota</taxon>
        <taxon>Metazoa</taxon>
        <taxon>Chordata</taxon>
        <taxon>Craniata</taxon>
        <taxon>Vertebrata</taxon>
        <taxon>Euteleostomi</taxon>
        <taxon>Actinopterygii</taxon>
        <taxon>Neopterygii</taxon>
        <taxon>Teleostei</taxon>
        <taxon>Neoteleostei</taxon>
        <taxon>Acanthomorphata</taxon>
        <taxon>Syngnathiaria</taxon>
        <taxon>Syngnathiformes</taxon>
        <taxon>Syngnathoidei</taxon>
        <taxon>Syngnathidae</taxon>
        <taxon>Hippocampus</taxon>
    </lineage>
</organism>
<dbReference type="InterPro" id="IPR027007">
    <property type="entry name" value="C2_DOCK-type_domain"/>
</dbReference>
<dbReference type="InterPro" id="IPR056372">
    <property type="entry name" value="TPR_DOCK"/>
</dbReference>
<dbReference type="GO" id="GO:0005085">
    <property type="term" value="F:guanyl-nucleotide exchange factor activity"/>
    <property type="evidence" value="ECO:0007669"/>
    <property type="project" value="InterPro"/>
</dbReference>
<feature type="domain" description="C2 DOCK-type" evidence="5">
    <location>
        <begin position="397"/>
        <end position="572"/>
    </location>
</feature>
<dbReference type="STRING" id="109280.ENSHCOP00000024550"/>
<proteinExistence type="inferred from homology"/>
<dbReference type="InterPro" id="IPR027357">
    <property type="entry name" value="DOCKER_dom"/>
</dbReference>
<dbReference type="InterPro" id="IPR035892">
    <property type="entry name" value="C2_domain_sf"/>
</dbReference>
<dbReference type="GO" id="GO:0005886">
    <property type="term" value="C:plasma membrane"/>
    <property type="evidence" value="ECO:0007669"/>
    <property type="project" value="TreeGrafter"/>
</dbReference>
<evidence type="ECO:0000259" key="5">
    <source>
        <dbReference type="PROSITE" id="PS51650"/>
    </source>
</evidence>
<comment type="subcellular location">
    <subcellularLocation>
        <location evidence="1">Cytoplasm</location>
    </subcellularLocation>
</comment>
<dbReference type="InterPro" id="IPR042455">
    <property type="entry name" value="DOCK_N_sub1"/>
</dbReference>
<dbReference type="Pfam" id="PF16172">
    <property type="entry name" value="DOCK_N"/>
    <property type="match status" value="1"/>
</dbReference>
<name>A0A3Q2YZA9_HIPCM</name>
<dbReference type="PANTHER" id="PTHR45653:SF4">
    <property type="entry name" value="DEDICATOR OF CYTOKINESIS PROTEIN 3"/>
    <property type="match status" value="1"/>
</dbReference>
<dbReference type="Ensembl" id="ENSHCOT00000017867.1">
    <property type="protein sequence ID" value="ENSHCOP00000024550.1"/>
    <property type="gene ID" value="ENSHCOG00000000395.1"/>
</dbReference>
<dbReference type="PANTHER" id="PTHR45653">
    <property type="entry name" value="DEDICATOR OF CYTOKINESIS"/>
    <property type="match status" value="1"/>
</dbReference>
<dbReference type="FunFam" id="2.60.40.150:FF:000045">
    <property type="entry name" value="Dedicator of cytokinesis protein 4"/>
    <property type="match status" value="1"/>
</dbReference>
<reference evidence="7" key="1">
    <citation type="submission" date="2025-08" db="UniProtKB">
        <authorList>
            <consortium name="Ensembl"/>
        </authorList>
    </citation>
    <scope>IDENTIFICATION</scope>
</reference>
<protein>
    <submittedName>
        <fullName evidence="7">Dedicator of cytokinesis 3</fullName>
    </submittedName>
</protein>
<dbReference type="PROSITE" id="PS51650">
    <property type="entry name" value="C2_DOCK"/>
    <property type="match status" value="1"/>
</dbReference>
<accession>A0A3Q2YZA9</accession>
<dbReference type="Gene3D" id="1.25.40.410">
    <property type="match status" value="1"/>
</dbReference>
<evidence type="ECO:0000256" key="3">
    <source>
        <dbReference type="ARBA" id="ARBA00022553"/>
    </source>
</evidence>
<dbReference type="GO" id="GO:0031267">
    <property type="term" value="F:small GTPase binding"/>
    <property type="evidence" value="ECO:0007669"/>
    <property type="project" value="TreeGrafter"/>
</dbReference>
<dbReference type="Gene3D" id="1.20.1270.350">
    <property type="entry name" value="Dedicator of cytokinesis N-terminal subdomain"/>
    <property type="match status" value="1"/>
</dbReference>
<keyword evidence="2" id="KW-0963">Cytoplasm</keyword>
<dbReference type="CDD" id="cd08695">
    <property type="entry name" value="C2_Dock-B"/>
    <property type="match status" value="1"/>
</dbReference>
<feature type="domain" description="DOCKER" evidence="6">
    <location>
        <begin position="1180"/>
        <end position="1361"/>
    </location>
</feature>
<dbReference type="Pfam" id="PF14429">
    <property type="entry name" value="DOCK-C2"/>
    <property type="match status" value="1"/>
</dbReference>
<dbReference type="InterPro" id="IPR043161">
    <property type="entry name" value="DOCK_C_lobe_A"/>
</dbReference>
<dbReference type="OMA" id="FPASHIA"/>